<gene>
    <name evidence="1" type="ORF">RHMOL_Rhmol08G0125900</name>
</gene>
<keyword evidence="2" id="KW-1185">Reference proteome</keyword>
<sequence>MELWGLILYLLLTMTLLQTLHSILRPTRTKSKLPPGPTPLPVIGNLLKLSNKAHKSMAELAKIHGPIMSLKLGQITAVVISSPALAEEVLQKQDLAFSFRTIPNALQAYDQHKYSALWLPVSDRWRSLRKIMTSNMFSVARLDANQNQRREKVKDLIAYAEKCCQEGDAFDIGRAAFTTSLNMLSNTFFSVDLADLSQDSAKELNDLVVTTLLLQKCASTTALRKARQLHALLLTSVPATLHSPFLKNNVLSMYSRCGSLGDSRLMFNKMPQRNTVSFNVLISAYSRSTRLALEGIKLFVQLGNEGLKPNGSTFTSLLQASYLLEDSILGSTVHTHVIRCGFSGNTSVQTSLLGMYSNCGDLESAEEVFSSIAEKDSMAWNSIIRGYMKNDKIAGGLQFYGKMMMCGMSPTQFTYSMVLNACGKLKDHAFGQLVHTRLIVSGAPTDLPLRNSLVDMYCRCGDTHTAFDVFSRIENPDLVSWNSMIAGYSERGRGEEAMVMFVQLQQMGFDKPDEYTFAAIIAATGAFPGSDYGKPLHTQVSKTGYERNVYVASTLISMYFNNGESDCAQNIFSLIAEKDAILWTEMIAGHCRMADGENAIRFFRGMSQQGQKIDSFALSSALSACADLVTLRQGEMIHCKAIKMGYDIEISVCGSLIDMYAKTGKLQAAELIIFEIGFPDLKCWNAILGGYSHHGKADEALKVFEEILKHSLEPDQVTFVFLLSACSHCGFVDEGKFLWNCMRERGLRPLPKHYSCMVSLLSRAGLFEEAEEMILESPFSGNYLDLWRTLLSSCIISKNLELGVRAAERVLSIDADDGATHILLANLYAAAGKWDEVTRMRRKIRELMFDKDPGLSWVEVIDSIHVFSCSDQSHPEIDELQGELKRLKGDMMRLERDEI</sequence>
<reference evidence="1" key="1">
    <citation type="submission" date="2022-02" db="EMBL/GenBank/DDBJ databases">
        <title>Plant Genome Project.</title>
        <authorList>
            <person name="Zhang R.-G."/>
        </authorList>
    </citation>
    <scope>NUCLEOTIDE SEQUENCE</scope>
    <source>
        <strain evidence="1">AT1</strain>
    </source>
</reference>
<name>A0ACC0MMS7_RHOML</name>
<protein>
    <submittedName>
        <fullName evidence="1">Uncharacterized protein</fullName>
    </submittedName>
</protein>
<comment type="caution">
    <text evidence="1">The sequence shown here is derived from an EMBL/GenBank/DDBJ whole genome shotgun (WGS) entry which is preliminary data.</text>
</comment>
<dbReference type="EMBL" id="CM046395">
    <property type="protein sequence ID" value="KAI8542270.1"/>
    <property type="molecule type" value="Genomic_DNA"/>
</dbReference>
<organism evidence="1 2">
    <name type="scientific">Rhododendron molle</name>
    <name type="common">Chinese azalea</name>
    <name type="synonym">Azalea mollis</name>
    <dbReference type="NCBI Taxonomy" id="49168"/>
    <lineage>
        <taxon>Eukaryota</taxon>
        <taxon>Viridiplantae</taxon>
        <taxon>Streptophyta</taxon>
        <taxon>Embryophyta</taxon>
        <taxon>Tracheophyta</taxon>
        <taxon>Spermatophyta</taxon>
        <taxon>Magnoliopsida</taxon>
        <taxon>eudicotyledons</taxon>
        <taxon>Gunneridae</taxon>
        <taxon>Pentapetalae</taxon>
        <taxon>asterids</taxon>
        <taxon>Ericales</taxon>
        <taxon>Ericaceae</taxon>
        <taxon>Ericoideae</taxon>
        <taxon>Rhodoreae</taxon>
        <taxon>Rhododendron</taxon>
    </lineage>
</organism>
<proteinExistence type="predicted"/>
<dbReference type="Proteomes" id="UP001062846">
    <property type="component" value="Chromosome 8"/>
</dbReference>
<accession>A0ACC0MMS7</accession>
<evidence type="ECO:0000313" key="1">
    <source>
        <dbReference type="EMBL" id="KAI8542270.1"/>
    </source>
</evidence>
<evidence type="ECO:0000313" key="2">
    <source>
        <dbReference type="Proteomes" id="UP001062846"/>
    </source>
</evidence>